<comment type="caution">
    <text evidence="1">The sequence shown here is derived from an EMBL/GenBank/DDBJ whole genome shotgun (WGS) entry which is preliminary data.</text>
</comment>
<reference evidence="1 2" key="1">
    <citation type="submission" date="2018-11" db="EMBL/GenBank/DDBJ databases">
        <authorList>
            <person name="Zhou Z."/>
            <person name="Wang G."/>
        </authorList>
    </citation>
    <scope>NUCLEOTIDE SEQUENCE [LARGE SCALE GENOMIC DNA]</scope>
    <source>
        <strain evidence="1 2">KCTC42998</strain>
    </source>
</reference>
<gene>
    <name evidence="1" type="ORF">EHT87_17515</name>
</gene>
<evidence type="ECO:0000313" key="1">
    <source>
        <dbReference type="EMBL" id="RRB14041.1"/>
    </source>
</evidence>
<dbReference type="EMBL" id="RQJP01000003">
    <property type="protein sequence ID" value="RRB14041.1"/>
    <property type="molecule type" value="Genomic_DNA"/>
</dbReference>
<dbReference type="Proteomes" id="UP000274271">
    <property type="component" value="Unassembled WGS sequence"/>
</dbReference>
<dbReference type="AlphaFoldDB" id="A0A3P1CL30"/>
<proteinExistence type="predicted"/>
<name>A0A3P1CL30_9BACT</name>
<evidence type="ECO:0000313" key="2">
    <source>
        <dbReference type="Proteomes" id="UP000274271"/>
    </source>
</evidence>
<keyword evidence="2" id="KW-1185">Reference proteome</keyword>
<dbReference type="OrthoDB" id="9878386at2"/>
<sequence length="70" mass="7983">MGKEKLKPGVVLALLDKYLDGSASIQEKEIIDSWFDQHSLDLISTNRVGSKEVENRVWQAIQKRINNSNK</sequence>
<protein>
    <submittedName>
        <fullName evidence="1">Uncharacterized protein</fullName>
    </submittedName>
</protein>
<organism evidence="1 2">
    <name type="scientific">Larkinella knui</name>
    <dbReference type="NCBI Taxonomy" id="2025310"/>
    <lineage>
        <taxon>Bacteria</taxon>
        <taxon>Pseudomonadati</taxon>
        <taxon>Bacteroidota</taxon>
        <taxon>Cytophagia</taxon>
        <taxon>Cytophagales</taxon>
        <taxon>Spirosomataceae</taxon>
        <taxon>Larkinella</taxon>
    </lineage>
</organism>
<dbReference type="RefSeq" id="WP_124907937.1">
    <property type="nucleotide sequence ID" value="NZ_RQJP01000003.1"/>
</dbReference>
<accession>A0A3P1CL30</accession>